<comment type="caution">
    <text evidence="4">The sequence shown here is derived from an EMBL/GenBank/DDBJ whole genome shotgun (WGS) entry which is preliminary data.</text>
</comment>
<sequence length="129" mass="14491">MSDRKTVLCVDDSRVVRKAARRILERHGFSVREAENGLLALEACRAEMPRLVLLDWNMPVMDGMQFLGVLRAEFGPDEPLVMLCTTESEFARIVLALQNGANEYIMKPFDDEIVAGKLVQLGLLEEAEP</sequence>
<dbReference type="SUPFAM" id="SSF52172">
    <property type="entry name" value="CheY-like"/>
    <property type="match status" value="1"/>
</dbReference>
<dbReference type="Pfam" id="PF00072">
    <property type="entry name" value="Response_reg"/>
    <property type="match status" value="1"/>
</dbReference>
<evidence type="ECO:0000259" key="3">
    <source>
        <dbReference type="PROSITE" id="PS50110"/>
    </source>
</evidence>
<evidence type="ECO:0000256" key="2">
    <source>
        <dbReference type="PROSITE-ProRule" id="PRU00169"/>
    </source>
</evidence>
<dbReference type="PANTHER" id="PTHR44591">
    <property type="entry name" value="STRESS RESPONSE REGULATOR PROTEIN 1"/>
    <property type="match status" value="1"/>
</dbReference>
<proteinExistence type="predicted"/>
<dbReference type="PROSITE" id="PS50110">
    <property type="entry name" value="RESPONSE_REGULATORY"/>
    <property type="match status" value="1"/>
</dbReference>
<dbReference type="EMBL" id="JALBUU010000004">
    <property type="protein sequence ID" value="MCI0754153.1"/>
    <property type="molecule type" value="Genomic_DNA"/>
</dbReference>
<name>A0ABS9W4L9_9PROT</name>
<gene>
    <name evidence="4" type="ORF">MON41_10330</name>
</gene>
<dbReference type="RefSeq" id="WP_120005649.1">
    <property type="nucleotide sequence ID" value="NZ_JALBUU010000004.1"/>
</dbReference>
<accession>A0ABS9W4L9</accession>
<dbReference type="InterPro" id="IPR001789">
    <property type="entry name" value="Sig_transdc_resp-reg_receiver"/>
</dbReference>
<feature type="domain" description="Response regulatory" evidence="3">
    <location>
        <begin position="6"/>
        <end position="122"/>
    </location>
</feature>
<evidence type="ECO:0000313" key="4">
    <source>
        <dbReference type="EMBL" id="MCI0754153.1"/>
    </source>
</evidence>
<reference evidence="4 5" key="1">
    <citation type="submission" date="2022-03" db="EMBL/GenBank/DDBJ databases">
        <title>Complete genome analysis of Roseomonas KG 17.1 : a prolific producer of plant growth promoters.</title>
        <authorList>
            <person name="Saadouli I."/>
            <person name="Najjari A."/>
            <person name="Mosbah A."/>
            <person name="Ouzari H.I."/>
        </authorList>
    </citation>
    <scope>NUCLEOTIDE SEQUENCE [LARGE SCALE GENOMIC DNA]</scope>
    <source>
        <strain evidence="4 5">KG17-1</strain>
    </source>
</reference>
<keyword evidence="1 2" id="KW-0597">Phosphoprotein</keyword>
<dbReference type="Proteomes" id="UP001201985">
    <property type="component" value="Unassembled WGS sequence"/>
</dbReference>
<dbReference type="PANTHER" id="PTHR44591:SF3">
    <property type="entry name" value="RESPONSE REGULATORY DOMAIN-CONTAINING PROTEIN"/>
    <property type="match status" value="1"/>
</dbReference>
<evidence type="ECO:0000256" key="1">
    <source>
        <dbReference type="ARBA" id="ARBA00022553"/>
    </source>
</evidence>
<protein>
    <submittedName>
        <fullName evidence="4">Response regulator</fullName>
    </submittedName>
</protein>
<feature type="modified residue" description="4-aspartylphosphate" evidence="2">
    <location>
        <position position="55"/>
    </location>
</feature>
<evidence type="ECO:0000313" key="5">
    <source>
        <dbReference type="Proteomes" id="UP001201985"/>
    </source>
</evidence>
<dbReference type="InterPro" id="IPR050595">
    <property type="entry name" value="Bact_response_regulator"/>
</dbReference>
<organism evidence="4 5">
    <name type="scientific">Teichococcus vastitatis</name>
    <dbReference type="NCBI Taxonomy" id="2307076"/>
    <lineage>
        <taxon>Bacteria</taxon>
        <taxon>Pseudomonadati</taxon>
        <taxon>Pseudomonadota</taxon>
        <taxon>Alphaproteobacteria</taxon>
        <taxon>Acetobacterales</taxon>
        <taxon>Roseomonadaceae</taxon>
        <taxon>Roseomonas</taxon>
    </lineage>
</organism>
<dbReference type="InterPro" id="IPR011006">
    <property type="entry name" value="CheY-like_superfamily"/>
</dbReference>
<dbReference type="SMART" id="SM00448">
    <property type="entry name" value="REC"/>
    <property type="match status" value="1"/>
</dbReference>
<dbReference type="Gene3D" id="3.40.50.2300">
    <property type="match status" value="1"/>
</dbReference>
<keyword evidence="5" id="KW-1185">Reference proteome</keyword>